<dbReference type="AlphaFoldDB" id="A0A7X3SM31"/>
<keyword evidence="2" id="KW-1185">Reference proteome</keyword>
<gene>
    <name evidence="1" type="ORF">GN277_28785</name>
</gene>
<dbReference type="Pfam" id="PF02810">
    <property type="entry name" value="SEC-C"/>
    <property type="match status" value="1"/>
</dbReference>
<name>A0A7X3SM31_9FIRM</name>
<accession>A0A7X3SM31</accession>
<sequence>MLEYFNLTIDKVIPILRYILFHGIKRNDLCPCGSGRVIKRCHGKKMIELANGIKKAGVEEIYFELLNYLKEKCE</sequence>
<comment type="caution">
    <text evidence="1">The sequence shown here is derived from an EMBL/GenBank/DDBJ whole genome shotgun (WGS) entry which is preliminary data.</text>
</comment>
<evidence type="ECO:0008006" key="3">
    <source>
        <dbReference type="Google" id="ProtNLM"/>
    </source>
</evidence>
<proteinExistence type="predicted"/>
<dbReference type="SUPFAM" id="SSF103642">
    <property type="entry name" value="Sec-C motif"/>
    <property type="match status" value="1"/>
</dbReference>
<dbReference type="RefSeq" id="WP_159757824.1">
    <property type="nucleotide sequence ID" value="NZ_WUQX01000003.1"/>
</dbReference>
<keyword evidence="1" id="KW-0614">Plasmid</keyword>
<dbReference type="Gene3D" id="3.10.450.50">
    <property type="match status" value="1"/>
</dbReference>
<dbReference type="Proteomes" id="UP000460412">
    <property type="component" value="Unassembled WGS sequence"/>
</dbReference>
<reference evidence="1 2" key="1">
    <citation type="submission" date="2019-12" db="EMBL/GenBank/DDBJ databases">
        <title>Sporaefaciens musculi gen. nov., sp. nov., a novel bacterium isolated from the caecum of an obese mouse.</title>
        <authorList>
            <person name="Rasmussen T.S."/>
            <person name="Streidl T."/>
            <person name="Hitch T.C.A."/>
            <person name="Wortmann E."/>
            <person name="Deptula P."/>
            <person name="Hansen M."/>
            <person name="Nielsen D.S."/>
            <person name="Clavel T."/>
            <person name="Vogensen F.K."/>
        </authorList>
    </citation>
    <scope>NUCLEOTIDE SEQUENCE [LARGE SCALE GENOMIC DNA]</scope>
    <source>
        <strain evidence="1 2">WCA-9-b2</strain>
        <plasmid evidence="1">unnamed</plasmid>
    </source>
</reference>
<evidence type="ECO:0000313" key="1">
    <source>
        <dbReference type="EMBL" id="MXP79152.1"/>
    </source>
</evidence>
<dbReference type="InterPro" id="IPR004027">
    <property type="entry name" value="SEC_C_motif"/>
</dbReference>
<evidence type="ECO:0000313" key="2">
    <source>
        <dbReference type="Proteomes" id="UP000460412"/>
    </source>
</evidence>
<protein>
    <recommendedName>
        <fullName evidence="3">SEC-C motif-containing protein</fullName>
    </recommendedName>
</protein>
<organism evidence="1 2">
    <name type="scientific">Sporofaciens musculi</name>
    <dbReference type="NCBI Taxonomy" id="2681861"/>
    <lineage>
        <taxon>Bacteria</taxon>
        <taxon>Bacillati</taxon>
        <taxon>Bacillota</taxon>
        <taxon>Clostridia</taxon>
        <taxon>Lachnospirales</taxon>
        <taxon>Lachnospiraceae</taxon>
        <taxon>Sporofaciens</taxon>
    </lineage>
</organism>
<dbReference type="EMBL" id="WUQX01000003">
    <property type="protein sequence ID" value="MXP79152.1"/>
    <property type="molecule type" value="Genomic_DNA"/>
</dbReference>
<geneLocation type="plasmid" evidence="1">
    <name>unnamed</name>
</geneLocation>